<dbReference type="GO" id="GO:0090313">
    <property type="term" value="P:regulation of protein targeting to membrane"/>
    <property type="evidence" value="ECO:0007669"/>
    <property type="project" value="TreeGrafter"/>
</dbReference>
<dbReference type="GO" id="GO:0005886">
    <property type="term" value="C:plasma membrane"/>
    <property type="evidence" value="ECO:0007669"/>
    <property type="project" value="TreeGrafter"/>
</dbReference>
<comment type="caution">
    <text evidence="3">The sequence shown here is derived from an EMBL/GenBank/DDBJ whole genome shotgun (WGS) entry which is preliminary data.</text>
</comment>
<evidence type="ECO:0000313" key="3">
    <source>
        <dbReference type="EMBL" id="MBA4502958.1"/>
    </source>
</evidence>
<dbReference type="InterPro" id="IPR052894">
    <property type="entry name" value="AsmA-related"/>
</dbReference>
<dbReference type="AlphaFoldDB" id="A0A7W1WZG1"/>
<keyword evidence="4" id="KW-1185">Reference proteome</keyword>
<reference evidence="3 4" key="1">
    <citation type="submission" date="2020-07" db="EMBL/GenBank/DDBJ databases">
        <title>Bacterium isolated from marien macroalgae.</title>
        <authorList>
            <person name="Zhu K."/>
            <person name="Lu D."/>
            <person name="Du Z."/>
        </authorList>
    </citation>
    <scope>NUCLEOTIDE SEQUENCE [LARGE SCALE GENOMIC DNA]</scope>
    <source>
        <strain evidence="3 4">3-1745</strain>
    </source>
</reference>
<feature type="domain" description="AsmA" evidence="2">
    <location>
        <begin position="2"/>
        <end position="609"/>
    </location>
</feature>
<organism evidence="3 4">
    <name type="scientific">Marinobacterium marinum</name>
    <dbReference type="NCBI Taxonomy" id="2756129"/>
    <lineage>
        <taxon>Bacteria</taxon>
        <taxon>Pseudomonadati</taxon>
        <taxon>Pseudomonadota</taxon>
        <taxon>Gammaproteobacteria</taxon>
        <taxon>Oceanospirillales</taxon>
        <taxon>Oceanospirillaceae</taxon>
        <taxon>Marinobacterium</taxon>
    </lineage>
</organism>
<evidence type="ECO:0000256" key="1">
    <source>
        <dbReference type="SAM" id="MobiDB-lite"/>
    </source>
</evidence>
<dbReference type="PANTHER" id="PTHR30441">
    <property type="entry name" value="DUF748 DOMAIN-CONTAINING PROTEIN"/>
    <property type="match status" value="1"/>
</dbReference>
<feature type="compositionally biased region" description="Low complexity" evidence="1">
    <location>
        <begin position="401"/>
        <end position="415"/>
    </location>
</feature>
<dbReference type="Pfam" id="PF05170">
    <property type="entry name" value="AsmA"/>
    <property type="match status" value="1"/>
</dbReference>
<name>A0A7W1WZG1_9GAMM</name>
<evidence type="ECO:0000313" key="4">
    <source>
        <dbReference type="Proteomes" id="UP000538931"/>
    </source>
</evidence>
<proteinExistence type="predicted"/>
<dbReference type="PANTHER" id="PTHR30441:SF4">
    <property type="entry name" value="PROTEIN ASMA"/>
    <property type="match status" value="1"/>
</dbReference>
<dbReference type="InterPro" id="IPR007844">
    <property type="entry name" value="AsmA"/>
</dbReference>
<dbReference type="Proteomes" id="UP000538931">
    <property type="component" value="Unassembled WGS sequence"/>
</dbReference>
<feature type="region of interest" description="Disordered" evidence="1">
    <location>
        <begin position="395"/>
        <end position="415"/>
    </location>
</feature>
<gene>
    <name evidence="3" type="ORF">H1S06_11365</name>
</gene>
<evidence type="ECO:0000259" key="2">
    <source>
        <dbReference type="Pfam" id="PF05170"/>
    </source>
</evidence>
<accession>A0A7W1WZG1</accession>
<sequence>MKAIKLLFAFLLGLLLLAGVGLLALTTLFDPNDYKDEIRDQALALAGVELHIEGNIGWSLYPRLALELNQVGVGYPDKPALGTLKRAEVAVSIPALIDGKLQMNRLLVDGLTLALVQNAQGDNNWTPLDVEPTPEQLAAVAAAKDEADTTPVPAVTNRPLALEIEFVDIRHAALTFIDQSNDSRIELQDLNLQARQISATQPFPLTLKFGLRQLTDNQLQLGGNLALNTDINLDLPAQHYRLNNLNGTLNLREGARLPAPLALVFSADLDTRLNEEQIEISQLHLQADPLTLSGHVTLNGFTLPQISGQLNSNTFNPRQLLAAVGLNAPATADTTALTTLAFDTTLTGPAGTLTLNPLNLRLDETRFNGDAALSLATQRLSIKLKGTALDADRYLPPAADNSNPEASTSSASPASAGTALSWSKEALIPLAPLRALNLDAALDLDSLKIHGLQLEQPGLSLSAHQGLVRLTRFNTRVFSGQVSTTAQLDARKTPLSITVAPRITGLQLGTALQTLAQVDVITGNMDSRADLSMSGQSIHAWIHSLNGSANVQMKEGVIKGIDAARSLCQGINNLSSLWINAEQVDTSTPFANLDTRFTLRNGVVSNRDLSVKLDAISVNGRGSINLPLQTLDYRIGMVLEKDLFNESCSVNNRLEGVEVPVDCKGRFDDEPAKLCRLDTGFITDIIKAEARRKVEDKVGTQLEEKLKDKLGEDKAGQVLKGLFGR</sequence>
<protein>
    <submittedName>
        <fullName evidence="3">AsmA family protein</fullName>
    </submittedName>
</protein>
<dbReference type="EMBL" id="JACEMT010000051">
    <property type="protein sequence ID" value="MBA4502958.1"/>
    <property type="molecule type" value="Genomic_DNA"/>
</dbReference>
<dbReference type="RefSeq" id="WP_181740252.1">
    <property type="nucleotide sequence ID" value="NZ_JACEMT010000051.1"/>
</dbReference>